<keyword evidence="3" id="KW-1185">Reference proteome</keyword>
<dbReference type="OrthoDB" id="838162at2"/>
<feature type="transmembrane region" description="Helical" evidence="1">
    <location>
        <begin position="34"/>
        <end position="55"/>
    </location>
</feature>
<keyword evidence="1" id="KW-1133">Transmembrane helix</keyword>
<name>A0A369QIJ5_9BACT</name>
<dbReference type="Proteomes" id="UP000253919">
    <property type="component" value="Unassembled WGS sequence"/>
</dbReference>
<proteinExistence type="predicted"/>
<protein>
    <submittedName>
        <fullName evidence="2">Uncharacterized protein</fullName>
    </submittedName>
</protein>
<dbReference type="AlphaFoldDB" id="A0A369QIJ5"/>
<dbReference type="EMBL" id="QASA01000001">
    <property type="protein sequence ID" value="RDC62699.1"/>
    <property type="molecule type" value="Genomic_DNA"/>
</dbReference>
<dbReference type="RefSeq" id="WP_115372112.1">
    <property type="nucleotide sequence ID" value="NZ_QASA01000001.1"/>
</dbReference>
<keyword evidence="1" id="KW-0812">Transmembrane</keyword>
<organism evidence="2 3">
    <name type="scientific">Adhaeribacter pallidiroseus</name>
    <dbReference type="NCBI Taxonomy" id="2072847"/>
    <lineage>
        <taxon>Bacteria</taxon>
        <taxon>Pseudomonadati</taxon>
        <taxon>Bacteroidota</taxon>
        <taxon>Cytophagia</taxon>
        <taxon>Cytophagales</taxon>
        <taxon>Hymenobacteraceae</taxon>
        <taxon>Adhaeribacter</taxon>
    </lineage>
</organism>
<feature type="transmembrane region" description="Helical" evidence="1">
    <location>
        <begin position="67"/>
        <end position="86"/>
    </location>
</feature>
<evidence type="ECO:0000256" key="1">
    <source>
        <dbReference type="SAM" id="Phobius"/>
    </source>
</evidence>
<gene>
    <name evidence="2" type="ORF">AHMF7616_01293</name>
</gene>
<accession>A0A369QIJ5</accession>
<keyword evidence="1" id="KW-0472">Membrane</keyword>
<comment type="caution">
    <text evidence="2">The sequence shown here is derived from an EMBL/GenBank/DDBJ whole genome shotgun (WGS) entry which is preliminary data.</text>
</comment>
<sequence>MIQLLKSRALLISVLFGLFGNALAQLLVIDEMTWYYTALASLISLVINLLATFLLRGRNTNRRRNYVKLFCLLTFIGLIATVYLHTKYFMAGTFPYSGYDEKVSYYVKGTEYTPLALKFKEEHPEIQSDSDLVHEGFGSPSEKDRVWTAQSIDQNKLKLISSYSLVVMFFVGLISVLLEVIPKSDGSKGHIARNNTRVVT</sequence>
<feature type="transmembrane region" description="Helical" evidence="1">
    <location>
        <begin position="160"/>
        <end position="181"/>
    </location>
</feature>
<evidence type="ECO:0000313" key="2">
    <source>
        <dbReference type="EMBL" id="RDC62699.1"/>
    </source>
</evidence>
<reference evidence="2 3" key="1">
    <citation type="submission" date="2018-04" db="EMBL/GenBank/DDBJ databases">
        <title>Adhaeribacter sp. HMF7616 genome sequencing and assembly.</title>
        <authorList>
            <person name="Kang H."/>
            <person name="Kang J."/>
            <person name="Cha I."/>
            <person name="Kim H."/>
            <person name="Joh K."/>
        </authorList>
    </citation>
    <scope>NUCLEOTIDE SEQUENCE [LARGE SCALE GENOMIC DNA]</scope>
    <source>
        <strain evidence="2 3">HMF7616</strain>
    </source>
</reference>
<evidence type="ECO:0000313" key="3">
    <source>
        <dbReference type="Proteomes" id="UP000253919"/>
    </source>
</evidence>